<comment type="subcellular location">
    <subcellularLocation>
        <location evidence="1">Cell inner membrane</location>
        <topology evidence="1">Multi-pass membrane protein</topology>
    </subcellularLocation>
</comment>
<feature type="transmembrane region" description="Helical" evidence="9">
    <location>
        <begin position="12"/>
        <end position="34"/>
    </location>
</feature>
<dbReference type="OrthoDB" id="9782569at2"/>
<dbReference type="InterPro" id="IPR003352">
    <property type="entry name" value="PTS_EIIC"/>
</dbReference>
<dbReference type="InterPro" id="IPR050864">
    <property type="entry name" value="Bacterial_PTS_Sugar_Transport"/>
</dbReference>
<organism evidence="11 12">
    <name type="scientific">Brachyspira pilosicoli WesB</name>
    <dbReference type="NCBI Taxonomy" id="1161918"/>
    <lineage>
        <taxon>Bacteria</taxon>
        <taxon>Pseudomonadati</taxon>
        <taxon>Spirochaetota</taxon>
        <taxon>Spirochaetia</taxon>
        <taxon>Brachyspirales</taxon>
        <taxon>Brachyspiraceae</taxon>
        <taxon>Brachyspira</taxon>
    </lineage>
</organism>
<dbReference type="PANTHER" id="PTHR30505:SF0">
    <property type="entry name" value="FRUCTOSE-LIKE PTS SYSTEM EIIBC COMPONENT-RELATED"/>
    <property type="match status" value="1"/>
</dbReference>
<feature type="transmembrane region" description="Helical" evidence="9">
    <location>
        <begin position="266"/>
        <end position="285"/>
    </location>
</feature>
<dbReference type="RefSeq" id="WP_014933881.1">
    <property type="nucleotide sequence ID" value="NC_018604.1"/>
</dbReference>
<dbReference type="PANTHER" id="PTHR30505">
    <property type="entry name" value="FRUCTOSE-LIKE PERMEASE"/>
    <property type="match status" value="1"/>
</dbReference>
<keyword evidence="2" id="KW-0813">Transport</keyword>
<evidence type="ECO:0000256" key="3">
    <source>
        <dbReference type="ARBA" id="ARBA00022475"/>
    </source>
</evidence>
<dbReference type="Pfam" id="PF02378">
    <property type="entry name" value="PTS_EIIC"/>
    <property type="match status" value="1"/>
</dbReference>
<gene>
    <name evidence="11" type="ORF">WESB_2316</name>
</gene>
<evidence type="ECO:0000313" key="11">
    <source>
        <dbReference type="EMBL" id="CCG57778.1"/>
    </source>
</evidence>
<keyword evidence="5" id="KW-0598">Phosphotransferase system</keyword>
<sequence>MGLQEIKKHILTGISFMLPLVVGSGIVIALGQIFERFGLSAELSKNIVNLGVYGMRLMVPVFSASIAYSIADKPGIAPGLVLGVLANEIKAGFLGGILFGFFVGIVVNLLKKTIKVPKSFESLVPMMLIPLLSILICGLVCVYVIGVPLVYLQSALTSFLQNMDQSSRIITGAIMGAMAGFDFGGPVNKTMSLFADGMLIEKVYEPEAIKIIASMVPPIGVGIAAVLGRKKWNSEEIAEIKVAFPMGLCMITEGVIPIAARDPIRVIACTTVGCAIAGALSLTWGVGSSIPSGGVFIIPFVNKPLYFVIALLVGSFVTGILLTIVKPVAKELPEEVKEDVLDLNSIKINKQ</sequence>
<name>K0JHR1_BRAPL</name>
<feature type="transmembrane region" description="Helical" evidence="9">
    <location>
        <begin position="91"/>
        <end position="110"/>
    </location>
</feature>
<evidence type="ECO:0000256" key="2">
    <source>
        <dbReference type="ARBA" id="ARBA00022448"/>
    </source>
</evidence>
<keyword evidence="3" id="KW-1003">Cell membrane</keyword>
<keyword evidence="7 9" id="KW-1133">Transmembrane helix</keyword>
<evidence type="ECO:0000256" key="6">
    <source>
        <dbReference type="ARBA" id="ARBA00022692"/>
    </source>
</evidence>
<keyword evidence="6 9" id="KW-0812">Transmembrane</keyword>
<dbReference type="Proteomes" id="UP000003759">
    <property type="component" value="Chromosome"/>
</dbReference>
<dbReference type="GO" id="GO:0090563">
    <property type="term" value="F:protein-phosphocysteine-sugar phosphotransferase activity"/>
    <property type="evidence" value="ECO:0007669"/>
    <property type="project" value="TreeGrafter"/>
</dbReference>
<feature type="transmembrane region" description="Helical" evidence="9">
    <location>
        <begin position="305"/>
        <end position="325"/>
    </location>
</feature>
<feature type="transmembrane region" description="Helical" evidence="9">
    <location>
        <begin position="208"/>
        <end position="228"/>
    </location>
</feature>
<evidence type="ECO:0000313" key="12">
    <source>
        <dbReference type="Proteomes" id="UP000003759"/>
    </source>
</evidence>
<dbReference type="HOGENOM" id="CLU_013155_0_1_12"/>
<reference evidence="11 12" key="1">
    <citation type="journal article" date="2012" name="BMC Genomics">
        <title>Comparative genomics of Brachyspira pilosicoli strains: genome rearrangements, reductions and correlation of genetic compliment with phenotypic diversity.</title>
        <authorList>
            <person name="Mappley L.J."/>
            <person name="Black M.L."/>
            <person name="Abuoun M."/>
            <person name="Darby A.C."/>
            <person name="Woodward M.J."/>
            <person name="Parkhill J."/>
            <person name="Turner A.K."/>
            <person name="Bellgard M.I."/>
            <person name="La T."/>
            <person name="Phillips N.D."/>
            <person name="La Ragione R.M."/>
            <person name="Hampson D.J."/>
        </authorList>
    </citation>
    <scope>NUCLEOTIDE SEQUENCE [LARGE SCALE GENOMIC DNA]</scope>
    <source>
        <strain evidence="11">WesB</strain>
    </source>
</reference>
<keyword evidence="4" id="KW-0762">Sugar transport</keyword>
<dbReference type="PROSITE" id="PS51104">
    <property type="entry name" value="PTS_EIIC_TYPE_2"/>
    <property type="match status" value="1"/>
</dbReference>
<feature type="transmembrane region" description="Helical" evidence="9">
    <location>
        <begin position="169"/>
        <end position="187"/>
    </location>
</feature>
<evidence type="ECO:0000256" key="7">
    <source>
        <dbReference type="ARBA" id="ARBA00022989"/>
    </source>
</evidence>
<evidence type="ECO:0000256" key="9">
    <source>
        <dbReference type="SAM" id="Phobius"/>
    </source>
</evidence>
<dbReference type="GO" id="GO:0005886">
    <property type="term" value="C:plasma membrane"/>
    <property type="evidence" value="ECO:0007669"/>
    <property type="project" value="UniProtKB-SubCell"/>
</dbReference>
<feature type="transmembrane region" description="Helical" evidence="9">
    <location>
        <begin position="240"/>
        <end position="259"/>
    </location>
</feature>
<feature type="domain" description="PTS EIIC type-2" evidence="10">
    <location>
        <begin position="6"/>
        <end position="335"/>
    </location>
</feature>
<evidence type="ECO:0000256" key="4">
    <source>
        <dbReference type="ARBA" id="ARBA00022597"/>
    </source>
</evidence>
<dbReference type="InterPro" id="IPR006327">
    <property type="entry name" value="PTS_IIC_fruc"/>
</dbReference>
<dbReference type="PATRIC" id="fig|1161918.5.peg.1831"/>
<evidence type="ECO:0000259" key="10">
    <source>
        <dbReference type="PROSITE" id="PS51104"/>
    </source>
</evidence>
<evidence type="ECO:0000256" key="5">
    <source>
        <dbReference type="ARBA" id="ARBA00022683"/>
    </source>
</evidence>
<evidence type="ECO:0000256" key="1">
    <source>
        <dbReference type="ARBA" id="ARBA00004429"/>
    </source>
</evidence>
<feature type="transmembrane region" description="Helical" evidence="9">
    <location>
        <begin position="122"/>
        <end position="149"/>
    </location>
</feature>
<keyword evidence="8 9" id="KW-0472">Membrane</keyword>
<dbReference type="InterPro" id="IPR013014">
    <property type="entry name" value="PTS_EIIC_2"/>
</dbReference>
<dbReference type="GO" id="GO:0008982">
    <property type="term" value="F:protein-N(PI)-phosphohistidine-sugar phosphotransferase activity"/>
    <property type="evidence" value="ECO:0007669"/>
    <property type="project" value="InterPro"/>
</dbReference>
<dbReference type="EMBL" id="HE793032">
    <property type="protein sequence ID" value="CCG57778.1"/>
    <property type="molecule type" value="Genomic_DNA"/>
</dbReference>
<proteinExistence type="predicted"/>
<dbReference type="NCBIfam" id="TIGR01427">
    <property type="entry name" value="PTS_IIC_fructo"/>
    <property type="match status" value="1"/>
</dbReference>
<protein>
    <submittedName>
        <fullName evidence="11">PTS system, fructose-specific, IIC component</fullName>
    </submittedName>
</protein>
<feature type="transmembrane region" description="Helical" evidence="9">
    <location>
        <begin position="46"/>
        <end position="71"/>
    </location>
</feature>
<dbReference type="GO" id="GO:0005351">
    <property type="term" value="F:carbohydrate:proton symporter activity"/>
    <property type="evidence" value="ECO:0007669"/>
    <property type="project" value="InterPro"/>
</dbReference>
<evidence type="ECO:0000256" key="8">
    <source>
        <dbReference type="ARBA" id="ARBA00023136"/>
    </source>
</evidence>
<dbReference type="KEGG" id="bpw:WESB_2316"/>
<accession>K0JHR1</accession>
<dbReference type="AlphaFoldDB" id="K0JHR1"/>
<dbReference type="GO" id="GO:0009401">
    <property type="term" value="P:phosphoenolpyruvate-dependent sugar phosphotransferase system"/>
    <property type="evidence" value="ECO:0007669"/>
    <property type="project" value="UniProtKB-KW"/>
</dbReference>